<gene>
    <name evidence="7" type="ORF">BCL67_101114</name>
</gene>
<reference evidence="7 8" key="1">
    <citation type="submission" date="2018-03" db="EMBL/GenBank/DDBJ databases">
        <title>Comparative analysis of microorganisms from saline springs in Andes Mountain Range, Colombia.</title>
        <authorList>
            <person name="Rubin E."/>
        </authorList>
    </citation>
    <scope>NUCLEOTIDE SEQUENCE [LARGE SCALE GENOMIC DNA]</scope>
    <source>
        <strain evidence="7 8">CG 35</strain>
    </source>
</reference>
<name>A0A2T0YSP0_9MICC</name>
<dbReference type="Gene3D" id="3.40.50.150">
    <property type="entry name" value="Vaccinia Virus protein VP39"/>
    <property type="match status" value="1"/>
</dbReference>
<evidence type="ECO:0000256" key="3">
    <source>
        <dbReference type="ARBA" id="ARBA00022691"/>
    </source>
</evidence>
<dbReference type="SUPFAM" id="SSF50249">
    <property type="entry name" value="Nucleic acid-binding proteins"/>
    <property type="match status" value="1"/>
</dbReference>
<dbReference type="RefSeq" id="WP_106121532.1">
    <property type="nucleotide sequence ID" value="NZ_PVTY01000001.1"/>
</dbReference>
<dbReference type="EMBL" id="PVTY01000001">
    <property type="protein sequence ID" value="PRZ18806.1"/>
    <property type="molecule type" value="Genomic_DNA"/>
</dbReference>
<dbReference type="Proteomes" id="UP000238217">
    <property type="component" value="Unassembled WGS sequence"/>
</dbReference>
<feature type="binding site" evidence="4">
    <location>
        <position position="374"/>
    </location>
    <ligand>
        <name>S-adenosyl-L-methionine</name>
        <dbReference type="ChEBI" id="CHEBI:59789"/>
    </ligand>
</feature>
<dbReference type="PANTHER" id="PTHR11061">
    <property type="entry name" value="RNA M5U METHYLTRANSFERASE"/>
    <property type="match status" value="1"/>
</dbReference>
<dbReference type="InterPro" id="IPR029063">
    <property type="entry name" value="SAM-dependent_MTases_sf"/>
</dbReference>
<dbReference type="Pfam" id="PF01938">
    <property type="entry name" value="TRAM"/>
    <property type="match status" value="1"/>
</dbReference>
<dbReference type="PROSITE" id="PS51687">
    <property type="entry name" value="SAM_MT_RNA_M5U"/>
    <property type="match status" value="1"/>
</dbReference>
<evidence type="ECO:0000256" key="1">
    <source>
        <dbReference type="ARBA" id="ARBA00022603"/>
    </source>
</evidence>
<dbReference type="GO" id="GO:0070041">
    <property type="term" value="F:rRNA (uridine-C5-)-methyltransferase activity"/>
    <property type="evidence" value="ECO:0007669"/>
    <property type="project" value="TreeGrafter"/>
</dbReference>
<dbReference type="SUPFAM" id="SSF53335">
    <property type="entry name" value="S-adenosyl-L-methionine-dependent methyltransferases"/>
    <property type="match status" value="1"/>
</dbReference>
<dbReference type="Pfam" id="PF05958">
    <property type="entry name" value="tRNA_U5-meth_tr"/>
    <property type="match status" value="1"/>
</dbReference>
<feature type="active site" description="Nucleophile" evidence="4">
    <location>
        <position position="467"/>
    </location>
</feature>
<feature type="region of interest" description="Disordered" evidence="5">
    <location>
        <begin position="249"/>
        <end position="295"/>
    </location>
</feature>
<feature type="region of interest" description="Disordered" evidence="5">
    <location>
        <begin position="310"/>
        <end position="329"/>
    </location>
</feature>
<dbReference type="InterPro" id="IPR012340">
    <property type="entry name" value="NA-bd_OB-fold"/>
</dbReference>
<keyword evidence="3 4" id="KW-0949">S-adenosyl-L-methionine</keyword>
<feature type="binding site" evidence="4">
    <location>
        <position position="398"/>
    </location>
    <ligand>
        <name>S-adenosyl-L-methionine</name>
        <dbReference type="ChEBI" id="CHEBI:59789"/>
    </ligand>
</feature>
<dbReference type="PROSITE" id="PS50926">
    <property type="entry name" value="TRAM"/>
    <property type="match status" value="1"/>
</dbReference>
<dbReference type="GO" id="GO:0070475">
    <property type="term" value="P:rRNA base methylation"/>
    <property type="evidence" value="ECO:0007669"/>
    <property type="project" value="TreeGrafter"/>
</dbReference>
<feature type="binding site" evidence="4">
    <location>
        <position position="440"/>
    </location>
    <ligand>
        <name>S-adenosyl-L-methionine</name>
        <dbReference type="ChEBI" id="CHEBI:59789"/>
    </ligand>
</feature>
<feature type="domain" description="TRAM" evidence="6">
    <location>
        <begin position="1"/>
        <end position="58"/>
    </location>
</feature>
<keyword evidence="2 4" id="KW-0808">Transferase</keyword>
<dbReference type="Gene3D" id="2.40.50.140">
    <property type="entry name" value="Nucleic acid-binding proteins"/>
    <property type="match status" value="1"/>
</dbReference>
<dbReference type="InterPro" id="IPR002792">
    <property type="entry name" value="TRAM_dom"/>
</dbReference>
<protein>
    <submittedName>
        <fullName evidence="7">tRNA/tmRNA/rRNA uracil-C5-methylase (TrmA/RlmC/RlmD family)</fullName>
    </submittedName>
</protein>
<accession>A0A2T0YSP0</accession>
<keyword evidence="8" id="KW-1185">Reference proteome</keyword>
<organism evidence="7 8">
    <name type="scientific">Nesterenkonia sandarakina</name>
    <dbReference type="NCBI Taxonomy" id="272918"/>
    <lineage>
        <taxon>Bacteria</taxon>
        <taxon>Bacillati</taxon>
        <taxon>Actinomycetota</taxon>
        <taxon>Actinomycetes</taxon>
        <taxon>Micrococcales</taxon>
        <taxon>Micrococcaceae</taxon>
        <taxon>Nesterenkonia</taxon>
    </lineage>
</organism>
<dbReference type="InterPro" id="IPR010280">
    <property type="entry name" value="U5_MeTrfase_fam"/>
</dbReference>
<evidence type="ECO:0000256" key="2">
    <source>
        <dbReference type="ARBA" id="ARBA00022679"/>
    </source>
</evidence>
<feature type="binding site" evidence="4">
    <location>
        <position position="345"/>
    </location>
    <ligand>
        <name>S-adenosyl-L-methionine</name>
        <dbReference type="ChEBI" id="CHEBI:59789"/>
    </ligand>
</feature>
<dbReference type="OrthoDB" id="9804590at2"/>
<feature type="compositionally biased region" description="Pro residues" evidence="5">
    <location>
        <begin position="312"/>
        <end position="323"/>
    </location>
</feature>
<sequence>MTQTLTLDIGPMAHGGHCVARYEGRVVFVRHAIPGETVRARVTEGGPGAKYWRADVVEVLNASDYRRRHIWKLADSLRAHENDRLPVGGAEFGHITDQHQRRLKGQVFRDTMQRIGGFSIHDQRLPLASGDGEVHVQDVLSDGPYHGLHWRTRASFAVSAEGVLSMKPHRSNELIELRGMPLAVSSIHESGIFGFCFKGADRVDAVAAGAGPQVTLVVHARTGLEEPEREELIERLLVLHRREPDIANIVLGTSQPERAPSRSRGGARGAGRRGRGERPGPGARAESRSTAPRPERISYVVVAGSRTITEPLPLPLPSSPSPGPDVNAPQPALSTVEIQPEDFWQIHRNAPSCLVKAVDAMAQVPEGASVADLYAGAGLFTAWAAQLAGPGGSVLSVEGAPGSSASAAQLFSGSPQVEVLQAPVEAVLDKLAQRELIVLDPPRTGAGERVIAGIDASGAREVVYVSCEPSSFARDAKSLMSRGWELADLEVFDLYPNTHHMESVALFRAPHRR</sequence>
<evidence type="ECO:0000313" key="8">
    <source>
        <dbReference type="Proteomes" id="UP000238217"/>
    </source>
</evidence>
<dbReference type="PANTHER" id="PTHR11061:SF30">
    <property type="entry name" value="TRNA (URACIL(54)-C(5))-METHYLTRANSFERASE"/>
    <property type="match status" value="1"/>
</dbReference>
<comment type="similarity">
    <text evidence="4">Belongs to the class I-like SAM-binding methyltransferase superfamily. RNA M5U methyltransferase family.</text>
</comment>
<keyword evidence="1 4" id="KW-0489">Methyltransferase</keyword>
<proteinExistence type="inferred from homology"/>
<dbReference type="AlphaFoldDB" id="A0A2T0YSP0"/>
<evidence type="ECO:0000256" key="4">
    <source>
        <dbReference type="PROSITE-ProRule" id="PRU01024"/>
    </source>
</evidence>
<comment type="caution">
    <text evidence="7">The sequence shown here is derived from an EMBL/GenBank/DDBJ whole genome shotgun (WGS) entry which is preliminary data.</text>
</comment>
<evidence type="ECO:0000256" key="5">
    <source>
        <dbReference type="SAM" id="MobiDB-lite"/>
    </source>
</evidence>
<evidence type="ECO:0000313" key="7">
    <source>
        <dbReference type="EMBL" id="PRZ18806.1"/>
    </source>
</evidence>
<evidence type="ECO:0000259" key="6">
    <source>
        <dbReference type="PROSITE" id="PS50926"/>
    </source>
</evidence>